<keyword evidence="4" id="KW-0378">Hydrolase</keyword>
<protein>
    <submittedName>
        <fullName evidence="4">Metallophosphoesterase family protein</fullName>
        <ecNumber evidence="4">3.1.-.-</ecNumber>
    </submittedName>
</protein>
<evidence type="ECO:0000256" key="2">
    <source>
        <dbReference type="SAM" id="SignalP"/>
    </source>
</evidence>
<organism evidence="4 5">
    <name type="scientific">Arthrobacter sedimenti</name>
    <dbReference type="NCBI Taxonomy" id="2694931"/>
    <lineage>
        <taxon>Bacteria</taxon>
        <taxon>Bacillati</taxon>
        <taxon>Actinomycetota</taxon>
        <taxon>Actinomycetes</taxon>
        <taxon>Micrococcales</taxon>
        <taxon>Micrococcaceae</taxon>
        <taxon>Arthrobacter</taxon>
    </lineage>
</organism>
<dbReference type="InterPro" id="IPR039331">
    <property type="entry name" value="PAPs-like"/>
</dbReference>
<dbReference type="InterPro" id="IPR004843">
    <property type="entry name" value="Calcineurin-like_PHP"/>
</dbReference>
<dbReference type="InterPro" id="IPR029052">
    <property type="entry name" value="Metallo-depent_PP-like"/>
</dbReference>
<dbReference type="Proteomes" id="UP001595778">
    <property type="component" value="Unassembled WGS sequence"/>
</dbReference>
<feature type="signal peptide" evidence="2">
    <location>
        <begin position="1"/>
        <end position="23"/>
    </location>
</feature>
<keyword evidence="1 2" id="KW-0732">Signal</keyword>
<dbReference type="Gene3D" id="3.60.21.10">
    <property type="match status" value="1"/>
</dbReference>
<dbReference type="PANTHER" id="PTHR22953:SF153">
    <property type="entry name" value="PURPLE ACID PHOSPHATASE"/>
    <property type="match status" value="1"/>
</dbReference>
<feature type="domain" description="Calcineurin-like phosphoesterase" evidence="3">
    <location>
        <begin position="36"/>
        <end position="229"/>
    </location>
</feature>
<proteinExistence type="predicted"/>
<evidence type="ECO:0000313" key="5">
    <source>
        <dbReference type="Proteomes" id="UP001595778"/>
    </source>
</evidence>
<sequence>MGNAGNRLWAVALAAVVCTGLSACQEQPKPDDRSVRFTASGDLGMGSGARQVLDVVARLKPDFNVALGDFSYKAGAEQEFCRMVTRKLGPDFPFQLITGNHESDGHDGLIANFARCLPNRLPGLQGEYGVQWYVDIPQDRPLARIILISPGLEFQDGKELDYSGGSDRWTWTEDAIDGARGAGIRWTVVAMHAPCFSLGKYGCVAGQEITNLLVSKNVDLVLTAHEHVYQRSHQLAVGGACAWITPGRTEKSCISDAEGPVTQGKGTVFAGVGTGGLGGHKVQADDPEAGYFAAWSGVNKDPALGTLDVTITEARLDARFVPAAGYTFTDQFSIGR</sequence>
<evidence type="ECO:0000259" key="3">
    <source>
        <dbReference type="Pfam" id="PF00149"/>
    </source>
</evidence>
<evidence type="ECO:0000256" key="1">
    <source>
        <dbReference type="ARBA" id="ARBA00022729"/>
    </source>
</evidence>
<dbReference type="EMBL" id="JBHSDQ010000005">
    <property type="protein sequence ID" value="MFC4397136.1"/>
    <property type="molecule type" value="Genomic_DNA"/>
</dbReference>
<dbReference type="GO" id="GO:0016787">
    <property type="term" value="F:hydrolase activity"/>
    <property type="evidence" value="ECO:0007669"/>
    <property type="project" value="UniProtKB-KW"/>
</dbReference>
<comment type="caution">
    <text evidence="4">The sequence shown here is derived from an EMBL/GenBank/DDBJ whole genome shotgun (WGS) entry which is preliminary data.</text>
</comment>
<dbReference type="PANTHER" id="PTHR22953">
    <property type="entry name" value="ACID PHOSPHATASE RELATED"/>
    <property type="match status" value="1"/>
</dbReference>
<keyword evidence="5" id="KW-1185">Reference proteome</keyword>
<reference evidence="5" key="1">
    <citation type="journal article" date="2019" name="Int. J. Syst. Evol. Microbiol.">
        <title>The Global Catalogue of Microorganisms (GCM) 10K type strain sequencing project: providing services to taxonomists for standard genome sequencing and annotation.</title>
        <authorList>
            <consortium name="The Broad Institute Genomics Platform"/>
            <consortium name="The Broad Institute Genome Sequencing Center for Infectious Disease"/>
            <person name="Wu L."/>
            <person name="Ma J."/>
        </authorList>
    </citation>
    <scope>NUCLEOTIDE SEQUENCE [LARGE SCALE GENOMIC DNA]</scope>
    <source>
        <strain evidence="5">PJ61</strain>
    </source>
</reference>
<dbReference type="RefSeq" id="WP_376978234.1">
    <property type="nucleotide sequence ID" value="NZ_JBHSDQ010000005.1"/>
</dbReference>
<evidence type="ECO:0000313" key="4">
    <source>
        <dbReference type="EMBL" id="MFC4397136.1"/>
    </source>
</evidence>
<dbReference type="Pfam" id="PF00149">
    <property type="entry name" value="Metallophos"/>
    <property type="match status" value="1"/>
</dbReference>
<gene>
    <name evidence="4" type="ORF">ACFO0G_13615</name>
</gene>
<dbReference type="PROSITE" id="PS51257">
    <property type="entry name" value="PROKAR_LIPOPROTEIN"/>
    <property type="match status" value="1"/>
</dbReference>
<name>A0ABV8WPM1_9MICC</name>
<accession>A0ABV8WPM1</accession>
<feature type="chain" id="PRO_5045613427" evidence="2">
    <location>
        <begin position="24"/>
        <end position="336"/>
    </location>
</feature>
<dbReference type="EC" id="3.1.-.-" evidence="4"/>
<dbReference type="SUPFAM" id="SSF56300">
    <property type="entry name" value="Metallo-dependent phosphatases"/>
    <property type="match status" value="1"/>
</dbReference>